<evidence type="ECO:0000313" key="1">
    <source>
        <dbReference type="EMBL" id="GGH70526.1"/>
    </source>
</evidence>
<accession>A0A917IZ26</accession>
<keyword evidence="2" id="KW-1185">Reference proteome</keyword>
<gene>
    <name evidence="1" type="ORF">GCM10011379_28900</name>
</gene>
<dbReference type="AlphaFoldDB" id="A0A917IZ26"/>
<evidence type="ECO:0008006" key="3">
    <source>
        <dbReference type="Google" id="ProtNLM"/>
    </source>
</evidence>
<reference evidence="1" key="1">
    <citation type="journal article" date="2014" name="Int. J. Syst. Evol. Microbiol.">
        <title>Complete genome sequence of Corynebacterium casei LMG S-19264T (=DSM 44701T), isolated from a smear-ripened cheese.</title>
        <authorList>
            <consortium name="US DOE Joint Genome Institute (JGI-PGF)"/>
            <person name="Walter F."/>
            <person name="Albersmeier A."/>
            <person name="Kalinowski J."/>
            <person name="Ruckert C."/>
        </authorList>
    </citation>
    <scope>NUCLEOTIDE SEQUENCE</scope>
    <source>
        <strain evidence="1">CGMCC 1.15290</strain>
    </source>
</reference>
<dbReference type="EMBL" id="BMIB01000003">
    <property type="protein sequence ID" value="GGH70526.1"/>
    <property type="molecule type" value="Genomic_DNA"/>
</dbReference>
<organism evidence="1 2">
    <name type="scientific">Filimonas zeae</name>
    <dbReference type="NCBI Taxonomy" id="1737353"/>
    <lineage>
        <taxon>Bacteria</taxon>
        <taxon>Pseudomonadati</taxon>
        <taxon>Bacteroidota</taxon>
        <taxon>Chitinophagia</taxon>
        <taxon>Chitinophagales</taxon>
        <taxon>Chitinophagaceae</taxon>
        <taxon>Filimonas</taxon>
    </lineage>
</organism>
<protein>
    <recommendedName>
        <fullName evidence="3">Immunity protein 44</fullName>
    </recommendedName>
</protein>
<reference evidence="1" key="2">
    <citation type="submission" date="2020-09" db="EMBL/GenBank/DDBJ databases">
        <authorList>
            <person name="Sun Q."/>
            <person name="Zhou Y."/>
        </authorList>
    </citation>
    <scope>NUCLEOTIDE SEQUENCE</scope>
    <source>
        <strain evidence="1">CGMCC 1.15290</strain>
    </source>
</reference>
<name>A0A917IZ26_9BACT</name>
<evidence type="ECO:0000313" key="2">
    <source>
        <dbReference type="Proteomes" id="UP000627292"/>
    </source>
</evidence>
<comment type="caution">
    <text evidence="1">The sequence shown here is derived from an EMBL/GenBank/DDBJ whole genome shotgun (WGS) entry which is preliminary data.</text>
</comment>
<sequence length="127" mass="15191">MKIVFIGEYNSETRLDTVAHRYRDVFIDYFADRGYGEGIIQFCLCSVCRPKELELKQRVRMDHKEKTFYCDIVYDYDYWVSADTVGREADFFTGFRQIIPFLEKRKYNGFDVPAFKKDLESLLAEYI</sequence>
<dbReference type="Proteomes" id="UP000627292">
    <property type="component" value="Unassembled WGS sequence"/>
</dbReference>
<proteinExistence type="predicted"/>
<dbReference type="RefSeq" id="WP_188953422.1">
    <property type="nucleotide sequence ID" value="NZ_BMIB01000003.1"/>
</dbReference>